<evidence type="ECO:0000259" key="7">
    <source>
        <dbReference type="Pfam" id="PF16575"/>
    </source>
</evidence>
<evidence type="ECO:0000256" key="6">
    <source>
        <dbReference type="SAM" id="MobiDB-lite"/>
    </source>
</evidence>
<protein>
    <submittedName>
        <fullName evidence="8">Polynucleotide 5'-hydroxyl-kinase NOL9</fullName>
    </submittedName>
</protein>
<evidence type="ECO:0000256" key="3">
    <source>
        <dbReference type="ARBA" id="ARBA00022741"/>
    </source>
</evidence>
<dbReference type="Proteomes" id="UP000033188">
    <property type="component" value="Chromosome 2"/>
</dbReference>
<dbReference type="KEGG" id="bbig:BBBOND_0201300"/>
<dbReference type="RefSeq" id="XP_012767159.1">
    <property type="nucleotide sequence ID" value="XM_012911705.1"/>
</dbReference>
<dbReference type="PANTHER" id="PTHR12755">
    <property type="entry name" value="CLEAVAGE/POLYADENYLATION FACTOR IA SUBUNIT CLP1P"/>
    <property type="match status" value="1"/>
</dbReference>
<evidence type="ECO:0000256" key="1">
    <source>
        <dbReference type="ARBA" id="ARBA00011003"/>
    </source>
</evidence>
<dbReference type="EMBL" id="LK391708">
    <property type="protein sequence ID" value="CDR94973.1"/>
    <property type="molecule type" value="Genomic_DNA"/>
</dbReference>
<feature type="compositionally biased region" description="Basic and acidic residues" evidence="6">
    <location>
        <begin position="728"/>
        <end position="737"/>
    </location>
</feature>
<comment type="similarity">
    <text evidence="1">Belongs to the Clp1 family. NOL9/GRC3 subfamily.</text>
</comment>
<dbReference type="GeneID" id="24563514"/>
<dbReference type="InterPro" id="IPR027417">
    <property type="entry name" value="P-loop_NTPase"/>
</dbReference>
<reference evidence="9" key="1">
    <citation type="submission" date="2014-06" db="EMBL/GenBank/DDBJ databases">
        <authorList>
            <person name="Aslett M."/>
            <person name="De Silva N."/>
        </authorList>
    </citation>
    <scope>NUCLEOTIDE SEQUENCE [LARGE SCALE GENOMIC DNA]</scope>
    <source>
        <strain evidence="9">Bond</strain>
    </source>
</reference>
<dbReference type="InterPro" id="IPR032319">
    <property type="entry name" value="CLP1_P"/>
</dbReference>
<evidence type="ECO:0000256" key="4">
    <source>
        <dbReference type="ARBA" id="ARBA00022777"/>
    </source>
</evidence>
<dbReference type="AlphaFoldDB" id="A0A061D2Y1"/>
<dbReference type="GO" id="GO:0000448">
    <property type="term" value="P:cleavage in ITS2 between 5.8S rRNA and LSU-rRNA of tricistronic rRNA transcript (SSU-rRNA, 5.8S rRNA, LSU-rRNA)"/>
    <property type="evidence" value="ECO:0007669"/>
    <property type="project" value="TreeGrafter"/>
</dbReference>
<evidence type="ECO:0000313" key="9">
    <source>
        <dbReference type="Proteomes" id="UP000033188"/>
    </source>
</evidence>
<sequence>MRHGLRFVSAAEARRRRVTYRTNYDTLKGRIQLTAPDSDTADAVYAEIIALEPGECLALRSAFHFRVLRGAVEFNGHVYTPRRNAYTKAILPTWSPPERMLALCKSADVDHGEADAAAADQPAHCRTCTGILAEHLLGGTCCAVRARLQEDGALAERHFNIAAADRRGAHSQPDPDCGALEYYTEQNPNLAGDTTVVALVPHTSAFGTVDFRRLLAPPRPPKIVVPGLLEAARELLLVCVRGERAPVLMLHGDKSAGKSTAVVYIVNYLLNHLDTVALLDTDVGQPIFAPPGTISLKFVTETINAPPHSLLAGQRPDAVYLLGDVKVTRPEMLLRHVHRCFEIYTTAVEDDRSVPLIVNTFGWISGMGSKILEGIAGITKTSVMLKLNSKHPNSASLYPVSTHGELEQAIRSSLDVESGPAENTENAQNQAVTMYKKVVEECGATLPWDETGSVVVETLSHSVAKSVAIEMVEQFRANYREYPYCGLSAWQHLRDSRGETKADPTPNDLRWLRACAMINPTFGDAMHFPQLHQEEFFGAVKTTAFRRYVRYPALFRSPKQIRIMAERYSFVVQINTPLEKMEEVCPAIAGSIVALCRGRCDRVFSNEIGGDWEFITYVYVHYLNAEDMTMLASHSEIDTPGQIHRANIAVLCQTVGLDVIPTRLCPMAKFRSIEGGVERLDVLWKPRELSTSQFVPFRRNSLLHMVNTQGAGNSAANSRKNIKRHRQEPRMDKFGNV</sequence>
<dbReference type="VEuPathDB" id="PiroplasmaDB:BBBOND_0201300"/>
<dbReference type="PANTHER" id="PTHR12755:SF3">
    <property type="entry name" value="POLYNUCLEOTIDE 5'-HYDROXYL-KINASE NOL9"/>
    <property type="match status" value="1"/>
</dbReference>
<dbReference type="GO" id="GO:0005634">
    <property type="term" value="C:nucleus"/>
    <property type="evidence" value="ECO:0007669"/>
    <property type="project" value="TreeGrafter"/>
</dbReference>
<dbReference type="OrthoDB" id="371733at2759"/>
<keyword evidence="3" id="KW-0547">Nucleotide-binding</keyword>
<keyword evidence="4 8" id="KW-0418">Kinase</keyword>
<dbReference type="Pfam" id="PF16575">
    <property type="entry name" value="CLP1_P"/>
    <property type="match status" value="1"/>
</dbReference>
<dbReference type="GO" id="GO:0051731">
    <property type="term" value="F:polynucleotide 5'-hydroxyl-kinase activity"/>
    <property type="evidence" value="ECO:0007669"/>
    <property type="project" value="InterPro"/>
</dbReference>
<dbReference type="Gene3D" id="3.40.50.300">
    <property type="entry name" value="P-loop containing nucleotide triphosphate hydrolases"/>
    <property type="match status" value="1"/>
</dbReference>
<name>A0A061D2Y1_BABBI</name>
<evidence type="ECO:0000256" key="2">
    <source>
        <dbReference type="ARBA" id="ARBA00022679"/>
    </source>
</evidence>
<gene>
    <name evidence="8" type="ORF">BBBOND_0201300</name>
</gene>
<feature type="domain" description="Clp1 P-loop" evidence="7">
    <location>
        <begin position="252"/>
        <end position="390"/>
    </location>
</feature>
<keyword evidence="2" id="KW-0808">Transferase</keyword>
<keyword evidence="5" id="KW-0067">ATP-binding</keyword>
<accession>A0A061D2Y1</accession>
<dbReference type="OMA" id="NTFGWIS"/>
<dbReference type="GO" id="GO:0005524">
    <property type="term" value="F:ATP binding"/>
    <property type="evidence" value="ECO:0007669"/>
    <property type="project" value="UniProtKB-KW"/>
</dbReference>
<organism evidence="8 9">
    <name type="scientific">Babesia bigemina</name>
    <dbReference type="NCBI Taxonomy" id="5866"/>
    <lineage>
        <taxon>Eukaryota</taxon>
        <taxon>Sar</taxon>
        <taxon>Alveolata</taxon>
        <taxon>Apicomplexa</taxon>
        <taxon>Aconoidasida</taxon>
        <taxon>Piroplasmida</taxon>
        <taxon>Babesiidae</taxon>
        <taxon>Babesia</taxon>
    </lineage>
</organism>
<evidence type="ECO:0000313" key="8">
    <source>
        <dbReference type="EMBL" id="CDR94973.1"/>
    </source>
</evidence>
<proteinExistence type="inferred from homology"/>
<dbReference type="STRING" id="5866.A0A061D2Y1"/>
<feature type="compositionally biased region" description="Polar residues" evidence="6">
    <location>
        <begin position="709"/>
        <end position="719"/>
    </location>
</feature>
<keyword evidence="9" id="KW-1185">Reference proteome</keyword>
<evidence type="ECO:0000256" key="5">
    <source>
        <dbReference type="ARBA" id="ARBA00022840"/>
    </source>
</evidence>
<dbReference type="InterPro" id="IPR045116">
    <property type="entry name" value="Clp1/Grc3"/>
</dbReference>
<feature type="region of interest" description="Disordered" evidence="6">
    <location>
        <begin position="709"/>
        <end position="737"/>
    </location>
</feature>